<keyword evidence="2" id="KW-1185">Reference proteome</keyword>
<sequence length="62" mass="7313">MFRDNLEKEILESLNKFGKMKIFLFSNMIFLLVLNCPHRKLIQKNSKQNPVVFRDTSKIAQG</sequence>
<reference evidence="1" key="1">
    <citation type="submission" date="2013-05" db="EMBL/GenBank/DDBJ databases">
        <authorList>
            <person name="Harkins D.M."/>
            <person name="Durkin A.S."/>
            <person name="Brinkac L.M."/>
            <person name="Haft D.H."/>
            <person name="Selengut J.D."/>
            <person name="Sanka R."/>
            <person name="DePew J."/>
            <person name="Purushe J."/>
            <person name="Hartskeerl R.A."/>
            <person name="Ahmed A."/>
            <person name="van der Linden H."/>
            <person name="Goris M.G.A."/>
            <person name="Vinetz J.M."/>
            <person name="Sutton G.G."/>
            <person name="Nierman W.C."/>
            <person name="Fouts D.E."/>
        </authorList>
    </citation>
    <scope>NUCLEOTIDE SEQUENCE [LARGE SCALE GENOMIC DNA]</scope>
    <source>
        <strain evidence="1">L 60</strain>
    </source>
</reference>
<name>V6HWS4_9LEPT</name>
<evidence type="ECO:0000313" key="1">
    <source>
        <dbReference type="EMBL" id="EQA61941.1"/>
    </source>
</evidence>
<proteinExistence type="predicted"/>
<gene>
    <name evidence="1" type="ORF">LEP1GSC062_4175</name>
</gene>
<dbReference type="AlphaFoldDB" id="V6HWS4"/>
<accession>V6HWS4</accession>
<dbReference type="EMBL" id="AHMT02000042">
    <property type="protein sequence ID" value="EQA61941.1"/>
    <property type="molecule type" value="Genomic_DNA"/>
</dbReference>
<organism evidence="1 2">
    <name type="scientific">Leptospira alexanderi serovar Manhao 3 str. L 60</name>
    <dbReference type="NCBI Taxonomy" id="1049759"/>
    <lineage>
        <taxon>Bacteria</taxon>
        <taxon>Pseudomonadati</taxon>
        <taxon>Spirochaetota</taxon>
        <taxon>Spirochaetia</taxon>
        <taxon>Leptospirales</taxon>
        <taxon>Leptospiraceae</taxon>
        <taxon>Leptospira</taxon>
    </lineage>
</organism>
<dbReference type="Proteomes" id="UP000018747">
    <property type="component" value="Unassembled WGS sequence"/>
</dbReference>
<comment type="caution">
    <text evidence="1">The sequence shown here is derived from an EMBL/GenBank/DDBJ whole genome shotgun (WGS) entry which is preliminary data.</text>
</comment>
<protein>
    <submittedName>
        <fullName evidence="1">Uncharacterized protein</fullName>
    </submittedName>
</protein>
<evidence type="ECO:0000313" key="2">
    <source>
        <dbReference type="Proteomes" id="UP000018747"/>
    </source>
</evidence>